<dbReference type="Pfam" id="PF25090">
    <property type="entry name" value="DUF7805"/>
    <property type="match status" value="1"/>
</dbReference>
<dbReference type="AlphaFoldDB" id="A0A4C1TR76"/>
<comment type="caution">
    <text evidence="3">The sequence shown here is derived from an EMBL/GenBank/DDBJ whole genome shotgun (WGS) entry which is preliminary data.</text>
</comment>
<reference evidence="3 4" key="1">
    <citation type="journal article" date="2019" name="Commun. Biol.">
        <title>The bagworm genome reveals a unique fibroin gene that provides high tensile strength.</title>
        <authorList>
            <person name="Kono N."/>
            <person name="Nakamura H."/>
            <person name="Ohtoshi R."/>
            <person name="Tomita M."/>
            <person name="Numata K."/>
            <person name="Arakawa K."/>
        </authorList>
    </citation>
    <scope>NUCLEOTIDE SEQUENCE [LARGE SCALE GENOMIC DNA]</scope>
</reference>
<evidence type="ECO:0000259" key="2">
    <source>
        <dbReference type="Pfam" id="PF25090"/>
    </source>
</evidence>
<accession>A0A4C1TR76</accession>
<organism evidence="3 4">
    <name type="scientific">Eumeta variegata</name>
    <name type="common">Bagworm moth</name>
    <name type="synonym">Eumeta japonica</name>
    <dbReference type="NCBI Taxonomy" id="151549"/>
    <lineage>
        <taxon>Eukaryota</taxon>
        <taxon>Metazoa</taxon>
        <taxon>Ecdysozoa</taxon>
        <taxon>Arthropoda</taxon>
        <taxon>Hexapoda</taxon>
        <taxon>Insecta</taxon>
        <taxon>Pterygota</taxon>
        <taxon>Neoptera</taxon>
        <taxon>Endopterygota</taxon>
        <taxon>Lepidoptera</taxon>
        <taxon>Glossata</taxon>
        <taxon>Ditrysia</taxon>
        <taxon>Tineoidea</taxon>
        <taxon>Psychidae</taxon>
        <taxon>Oiketicinae</taxon>
        <taxon>Eumeta</taxon>
    </lineage>
</organism>
<dbReference type="EMBL" id="BGZK01006047">
    <property type="protein sequence ID" value="GBP16490.1"/>
    <property type="molecule type" value="Genomic_DNA"/>
</dbReference>
<evidence type="ECO:0000313" key="4">
    <source>
        <dbReference type="Proteomes" id="UP000299102"/>
    </source>
</evidence>
<proteinExistence type="predicted"/>
<dbReference type="Proteomes" id="UP000299102">
    <property type="component" value="Unassembled WGS sequence"/>
</dbReference>
<name>A0A4C1TR76_EUMVA</name>
<keyword evidence="4" id="KW-1185">Reference proteome</keyword>
<protein>
    <recommendedName>
        <fullName evidence="2">DUF7805 domain-containing protein</fullName>
    </recommendedName>
</protein>
<feature type="domain" description="DUF7805" evidence="2">
    <location>
        <begin position="95"/>
        <end position="142"/>
    </location>
</feature>
<evidence type="ECO:0000256" key="1">
    <source>
        <dbReference type="SAM" id="Phobius"/>
    </source>
</evidence>
<keyword evidence="1" id="KW-0812">Transmembrane</keyword>
<sequence length="317" mass="35568">ELRQGSALYPVSFLLRYEFVDVSEQGQPLAGSHSACDRVFRSAQTYSGRFQAPRAIFYYGRGGAQNLTCLLREYRFVEAGPETKRYAPQDGRETSTRAEVVCVHRPWLIEPGATTLLRRKGRYLYVKIPGYEISSDSPICPTLIEYSCMKRTTRSTLEKLPVKWIEVMKKPAFDHDPDESLLSSSLSLDCAYRISLPPYVAAAAGAALLVCALTVALCACRRRRKKNKEFKARLDGAIQQEERPYDRAKANGVAEPPQQYATVQKYATIDKYSYTLSQKYASLGRAGRGIRMDPSRGNGSRRAVPDVSYPDLKDGFC</sequence>
<dbReference type="STRING" id="151549.A0A4C1TR76"/>
<gene>
    <name evidence="3" type="ORF">EVAR_91880_1</name>
</gene>
<evidence type="ECO:0000313" key="3">
    <source>
        <dbReference type="EMBL" id="GBP16490.1"/>
    </source>
</evidence>
<dbReference type="OrthoDB" id="10037824at2759"/>
<keyword evidence="1" id="KW-0472">Membrane</keyword>
<keyword evidence="1" id="KW-1133">Transmembrane helix</keyword>
<feature type="non-terminal residue" evidence="3">
    <location>
        <position position="1"/>
    </location>
</feature>
<feature type="transmembrane region" description="Helical" evidence="1">
    <location>
        <begin position="199"/>
        <end position="220"/>
    </location>
</feature>
<dbReference type="InterPro" id="IPR056707">
    <property type="entry name" value="DUF7805"/>
</dbReference>